<evidence type="ECO:0000313" key="2">
    <source>
        <dbReference type="Proteomes" id="UP000092247"/>
    </source>
</evidence>
<dbReference type="Pfam" id="PF06069">
    <property type="entry name" value="PerC"/>
    <property type="match status" value="1"/>
</dbReference>
<dbReference type="Proteomes" id="UP000092247">
    <property type="component" value="Unassembled WGS sequence"/>
</dbReference>
<proteinExistence type="predicted"/>
<protein>
    <recommendedName>
        <fullName evidence="3">PerC family transcriptional regulator</fullName>
    </recommendedName>
</protein>
<evidence type="ECO:0000313" key="1">
    <source>
        <dbReference type="EMBL" id="OBU06437.1"/>
    </source>
</evidence>
<dbReference type="InterPro" id="IPR024684">
    <property type="entry name" value="Tscrpt_act_PerC/SfV_Orf40"/>
</dbReference>
<accession>A0A1B8HBI8</accession>
<reference evidence="1 2" key="1">
    <citation type="submission" date="2016-06" db="EMBL/GenBank/DDBJ databases">
        <authorList>
            <person name="Kjaerup R.B."/>
            <person name="Dalgaard T.S."/>
            <person name="Juul-Madsen H.R."/>
        </authorList>
    </citation>
    <scope>NUCLEOTIDE SEQUENCE [LARGE SCALE GENOMIC DNA]</scope>
    <source>
        <strain evidence="1 2">GCSL-Mp3</strain>
    </source>
</reference>
<comment type="caution">
    <text evidence="1">The sequence shown here is derived from an EMBL/GenBank/DDBJ whole genome shotgun (WGS) entry which is preliminary data.</text>
</comment>
<name>A0A1B8HBI8_9GAMM</name>
<sequence length="111" mass="12767">MARRKVSSNTVERLGKQCLPEAGAVKLALELEAKQLYLRAAKQWGVAMQEQPAFAEYIAAQRYRCIELSNIRHEHRIEQYEIRSDIKSASSEVGAAYERLCLKDNTRWNVL</sequence>
<gene>
    <name evidence="1" type="ORF">AYY17_20705</name>
</gene>
<dbReference type="RefSeq" id="WP_067423974.1">
    <property type="nucleotide sequence ID" value="NZ_LZEX01000022.1"/>
</dbReference>
<dbReference type="AlphaFoldDB" id="A0A1B8HBI8"/>
<organism evidence="1 2">
    <name type="scientific">Morganella psychrotolerans</name>
    <dbReference type="NCBI Taxonomy" id="368603"/>
    <lineage>
        <taxon>Bacteria</taxon>
        <taxon>Pseudomonadati</taxon>
        <taxon>Pseudomonadota</taxon>
        <taxon>Gammaproteobacteria</taxon>
        <taxon>Enterobacterales</taxon>
        <taxon>Morganellaceae</taxon>
        <taxon>Morganella</taxon>
    </lineage>
</organism>
<dbReference type="EMBL" id="LZEX01000022">
    <property type="protein sequence ID" value="OBU06437.1"/>
    <property type="molecule type" value="Genomic_DNA"/>
</dbReference>
<evidence type="ECO:0008006" key="3">
    <source>
        <dbReference type="Google" id="ProtNLM"/>
    </source>
</evidence>